<dbReference type="GeneID" id="73337623"/>
<evidence type="ECO:0000313" key="2">
    <source>
        <dbReference type="EMBL" id="UQC78119.1"/>
    </source>
</evidence>
<feature type="region of interest" description="Disordered" evidence="1">
    <location>
        <begin position="224"/>
        <end position="245"/>
    </location>
</feature>
<dbReference type="KEGG" id="clup:CLUP02_03593"/>
<gene>
    <name evidence="2" type="ORF">CLUP02_03593</name>
</gene>
<accession>A0A9Q8SIV6</accession>
<organism evidence="2 3">
    <name type="scientific">Colletotrichum lupini</name>
    <dbReference type="NCBI Taxonomy" id="145971"/>
    <lineage>
        <taxon>Eukaryota</taxon>
        <taxon>Fungi</taxon>
        <taxon>Dikarya</taxon>
        <taxon>Ascomycota</taxon>
        <taxon>Pezizomycotina</taxon>
        <taxon>Sordariomycetes</taxon>
        <taxon>Hypocreomycetidae</taxon>
        <taxon>Glomerellales</taxon>
        <taxon>Glomerellaceae</taxon>
        <taxon>Colletotrichum</taxon>
        <taxon>Colletotrichum acutatum species complex</taxon>
    </lineage>
</organism>
<name>A0A9Q8SIV6_9PEZI</name>
<dbReference type="EMBL" id="CP019474">
    <property type="protein sequence ID" value="UQC78119.1"/>
    <property type="molecule type" value="Genomic_DNA"/>
</dbReference>
<evidence type="ECO:0000256" key="1">
    <source>
        <dbReference type="SAM" id="MobiDB-lite"/>
    </source>
</evidence>
<dbReference type="RefSeq" id="XP_049139756.1">
    <property type="nucleotide sequence ID" value="XM_049282613.1"/>
</dbReference>
<dbReference type="AlphaFoldDB" id="A0A9Q8SIV6"/>
<sequence length="358" mass="40061">MTFSLPSSSYGLPAPASKSQFETRTNLDFSPDDLRTYMIGHLSLFGTSASMNSLLCKTYRYGHICTLDGPRHAYRQTLSPKLRTLCKVSSYAIARIRRPTMATGNPPELSLTPRQRVTSRCCHDFPYFGHAQSKISENSRLREQNPVALGERTPDGRVSLPLVSTYTRLVQCHSKKLLQLRLSSHNLRTIQLSQHLALFQGFLRYDFTRSCILLEIQFRPSKADSPSNHGSVVSTRKANASPGHPRKRCNCLVSSRFRLTKPSARLAEPSLTANRPLVKVAEAQNDTKQHHFRKIIGDFATSIPCWGMCVHGSIYSYLKVPSSLLLSSWTLQSVQRACLPASLKLISILSVTATQRIL</sequence>
<proteinExistence type="predicted"/>
<evidence type="ECO:0000313" key="3">
    <source>
        <dbReference type="Proteomes" id="UP000830671"/>
    </source>
</evidence>
<reference evidence="2" key="1">
    <citation type="journal article" date="2021" name="Mol. Plant Microbe Interact.">
        <title>Complete Genome Sequence of the Plant-Pathogenic Fungus Colletotrichum lupini.</title>
        <authorList>
            <person name="Baroncelli R."/>
            <person name="Pensec F."/>
            <person name="Da Lio D."/>
            <person name="Boufleur T."/>
            <person name="Vicente I."/>
            <person name="Sarrocco S."/>
            <person name="Picot A."/>
            <person name="Baraldi E."/>
            <person name="Sukno S."/>
            <person name="Thon M."/>
            <person name="Le Floch G."/>
        </authorList>
    </citation>
    <scope>NUCLEOTIDE SEQUENCE</scope>
    <source>
        <strain evidence="2">IMI 504893</strain>
    </source>
</reference>
<keyword evidence="3" id="KW-1185">Reference proteome</keyword>
<dbReference type="Proteomes" id="UP000830671">
    <property type="component" value="Chromosome 2"/>
</dbReference>
<feature type="compositionally biased region" description="Polar residues" evidence="1">
    <location>
        <begin position="224"/>
        <end position="238"/>
    </location>
</feature>
<protein>
    <submittedName>
        <fullName evidence="2">Uncharacterized protein</fullName>
    </submittedName>
</protein>